<dbReference type="InterPro" id="IPR017871">
    <property type="entry name" value="ABC_transporter-like_CS"/>
</dbReference>
<feature type="region of interest" description="Disordered" evidence="5">
    <location>
        <begin position="1"/>
        <end position="31"/>
    </location>
</feature>
<evidence type="ECO:0000256" key="3">
    <source>
        <dbReference type="ARBA" id="ARBA00022840"/>
    </source>
</evidence>
<dbReference type="InterPro" id="IPR003439">
    <property type="entry name" value="ABC_transporter-like_ATP-bd"/>
</dbReference>
<evidence type="ECO:0000256" key="5">
    <source>
        <dbReference type="SAM" id="MobiDB-lite"/>
    </source>
</evidence>
<dbReference type="PANTHER" id="PTHR24220:SF86">
    <property type="entry name" value="ABC TRANSPORTER ABCH.1"/>
    <property type="match status" value="1"/>
</dbReference>
<evidence type="ECO:0000256" key="4">
    <source>
        <dbReference type="ARBA" id="ARBA00038388"/>
    </source>
</evidence>
<evidence type="ECO:0000259" key="6">
    <source>
        <dbReference type="PROSITE" id="PS50893"/>
    </source>
</evidence>
<dbReference type="KEGG" id="snep:Enr13x_56520"/>
<dbReference type="GO" id="GO:0022857">
    <property type="term" value="F:transmembrane transporter activity"/>
    <property type="evidence" value="ECO:0007669"/>
    <property type="project" value="TreeGrafter"/>
</dbReference>
<evidence type="ECO:0000256" key="1">
    <source>
        <dbReference type="ARBA" id="ARBA00022448"/>
    </source>
</evidence>
<keyword evidence="7" id="KW-0378">Hydrolase</keyword>
<dbReference type="FunFam" id="3.40.50.300:FF:000032">
    <property type="entry name" value="Export ABC transporter ATP-binding protein"/>
    <property type="match status" value="1"/>
</dbReference>
<keyword evidence="7" id="KW-0449">Lipoprotein</keyword>
<dbReference type="PROSITE" id="PS50893">
    <property type="entry name" value="ABC_TRANSPORTER_2"/>
    <property type="match status" value="1"/>
</dbReference>
<dbReference type="RefSeq" id="WP_145390025.1">
    <property type="nucleotide sequence ID" value="NZ_CP037423.1"/>
</dbReference>
<gene>
    <name evidence="7" type="primary">lolD_4</name>
    <name evidence="7" type="ORF">Enr13x_56520</name>
</gene>
<organism evidence="7 8">
    <name type="scientific">Stieleria neptunia</name>
    <dbReference type="NCBI Taxonomy" id="2527979"/>
    <lineage>
        <taxon>Bacteria</taxon>
        <taxon>Pseudomonadati</taxon>
        <taxon>Planctomycetota</taxon>
        <taxon>Planctomycetia</taxon>
        <taxon>Pirellulales</taxon>
        <taxon>Pirellulaceae</taxon>
        <taxon>Stieleria</taxon>
    </lineage>
</organism>
<dbReference type="GO" id="GO:0005886">
    <property type="term" value="C:plasma membrane"/>
    <property type="evidence" value="ECO:0007669"/>
    <property type="project" value="TreeGrafter"/>
</dbReference>
<dbReference type="Pfam" id="PF00005">
    <property type="entry name" value="ABC_tran"/>
    <property type="match status" value="1"/>
</dbReference>
<dbReference type="GO" id="GO:0016887">
    <property type="term" value="F:ATP hydrolysis activity"/>
    <property type="evidence" value="ECO:0007669"/>
    <property type="project" value="InterPro"/>
</dbReference>
<proteinExistence type="inferred from homology"/>
<dbReference type="SUPFAM" id="SSF52540">
    <property type="entry name" value="P-loop containing nucleoside triphosphate hydrolases"/>
    <property type="match status" value="1"/>
</dbReference>
<feature type="compositionally biased region" description="Low complexity" evidence="5">
    <location>
        <begin position="17"/>
        <end position="31"/>
    </location>
</feature>
<dbReference type="InterPro" id="IPR015854">
    <property type="entry name" value="ABC_transpr_LolD-like"/>
</dbReference>
<dbReference type="Proteomes" id="UP000319004">
    <property type="component" value="Chromosome"/>
</dbReference>
<accession>A0A518HY29</accession>
<dbReference type="OrthoDB" id="273392at2"/>
<evidence type="ECO:0000313" key="7">
    <source>
        <dbReference type="EMBL" id="QDV45773.1"/>
    </source>
</evidence>
<dbReference type="InterPro" id="IPR003593">
    <property type="entry name" value="AAA+_ATPase"/>
</dbReference>
<dbReference type="PROSITE" id="PS00211">
    <property type="entry name" value="ABC_TRANSPORTER_1"/>
    <property type="match status" value="1"/>
</dbReference>
<dbReference type="AlphaFoldDB" id="A0A518HY29"/>
<sequence>MSQHRTESPSTHTGEIPSPESAPSAPGSSVSAPVLIEGRQVSRHYDEGKVDALAEATFSIGRGHYVAIVGKSGSGKTTLLNMIGGLDRPTSGEIVYDGQPLDAHSDLDRHRSHNVGFVFQSYYLLPNLTAAENIQIPMFEADYGAAERAERAKRLLDQVGLSGRGNHLPSQLSGGESQRVAIARALANGPQLILADEPTGALDSETGDSILQLLEDLNRNQSITLVVVTHDEAVAARADHQLRLADGRIVSP</sequence>
<reference evidence="7 8" key="1">
    <citation type="submission" date="2019-03" db="EMBL/GenBank/DDBJ databases">
        <title>Deep-cultivation of Planctomycetes and their phenomic and genomic characterization uncovers novel biology.</title>
        <authorList>
            <person name="Wiegand S."/>
            <person name="Jogler M."/>
            <person name="Boedeker C."/>
            <person name="Pinto D."/>
            <person name="Vollmers J."/>
            <person name="Rivas-Marin E."/>
            <person name="Kohn T."/>
            <person name="Peeters S.H."/>
            <person name="Heuer A."/>
            <person name="Rast P."/>
            <person name="Oberbeckmann S."/>
            <person name="Bunk B."/>
            <person name="Jeske O."/>
            <person name="Meyerdierks A."/>
            <person name="Storesund J.E."/>
            <person name="Kallscheuer N."/>
            <person name="Luecker S."/>
            <person name="Lage O.M."/>
            <person name="Pohl T."/>
            <person name="Merkel B.J."/>
            <person name="Hornburger P."/>
            <person name="Mueller R.-W."/>
            <person name="Bruemmer F."/>
            <person name="Labrenz M."/>
            <person name="Spormann A.M."/>
            <person name="Op den Camp H."/>
            <person name="Overmann J."/>
            <person name="Amann R."/>
            <person name="Jetten M.S.M."/>
            <person name="Mascher T."/>
            <person name="Medema M.H."/>
            <person name="Devos D.P."/>
            <person name="Kaster A.-K."/>
            <person name="Ovreas L."/>
            <person name="Rohde M."/>
            <person name="Galperin M.Y."/>
            <person name="Jogler C."/>
        </authorList>
    </citation>
    <scope>NUCLEOTIDE SEQUENCE [LARGE SCALE GENOMIC DNA]</scope>
    <source>
        <strain evidence="7 8">Enr13</strain>
    </source>
</reference>
<protein>
    <submittedName>
        <fullName evidence="7">Lipoprotein-releasing system ATP-binding protein LolD</fullName>
        <ecNumber evidence="7">3.6.3.-</ecNumber>
    </submittedName>
</protein>
<keyword evidence="1" id="KW-0813">Transport</keyword>
<dbReference type="GO" id="GO:0005524">
    <property type="term" value="F:ATP binding"/>
    <property type="evidence" value="ECO:0007669"/>
    <property type="project" value="UniProtKB-KW"/>
</dbReference>
<dbReference type="GO" id="GO:0098796">
    <property type="term" value="C:membrane protein complex"/>
    <property type="evidence" value="ECO:0007669"/>
    <property type="project" value="UniProtKB-ARBA"/>
</dbReference>
<dbReference type="CDD" id="cd03255">
    <property type="entry name" value="ABC_MJ0796_LolCDE_FtsE"/>
    <property type="match status" value="1"/>
</dbReference>
<feature type="domain" description="ABC transporter" evidence="6">
    <location>
        <begin position="36"/>
        <end position="252"/>
    </location>
</feature>
<dbReference type="InterPro" id="IPR017911">
    <property type="entry name" value="MacB-like_ATP-bd"/>
</dbReference>
<dbReference type="SMART" id="SM00382">
    <property type="entry name" value="AAA"/>
    <property type="match status" value="1"/>
</dbReference>
<dbReference type="Gene3D" id="3.40.50.300">
    <property type="entry name" value="P-loop containing nucleotide triphosphate hydrolases"/>
    <property type="match status" value="1"/>
</dbReference>
<dbReference type="PANTHER" id="PTHR24220">
    <property type="entry name" value="IMPORT ATP-BINDING PROTEIN"/>
    <property type="match status" value="1"/>
</dbReference>
<dbReference type="EMBL" id="CP037423">
    <property type="protein sequence ID" value="QDV45773.1"/>
    <property type="molecule type" value="Genomic_DNA"/>
</dbReference>
<comment type="similarity">
    <text evidence="4">Belongs to the ABC transporter superfamily. Macrolide exporter (TC 3.A.1.122) family.</text>
</comment>
<name>A0A518HY29_9BACT</name>
<keyword evidence="8" id="KW-1185">Reference proteome</keyword>
<keyword evidence="2" id="KW-0547">Nucleotide-binding</keyword>
<evidence type="ECO:0000256" key="2">
    <source>
        <dbReference type="ARBA" id="ARBA00022741"/>
    </source>
</evidence>
<evidence type="ECO:0000313" key="8">
    <source>
        <dbReference type="Proteomes" id="UP000319004"/>
    </source>
</evidence>
<dbReference type="InterPro" id="IPR027417">
    <property type="entry name" value="P-loop_NTPase"/>
</dbReference>
<keyword evidence="3 7" id="KW-0067">ATP-binding</keyword>
<dbReference type="EC" id="3.6.3.-" evidence="7"/>